<comment type="caution">
    <text evidence="1">The sequence shown here is derived from an EMBL/GenBank/DDBJ whole genome shotgun (WGS) entry which is preliminary data.</text>
</comment>
<keyword evidence="2" id="KW-1185">Reference proteome</keyword>
<sequence>MLKLLKDNCWELAWVDKRTDTHAEIKQRPAHVVMRVRKLVDNHSQRIQGQENDEAPATNEVCLDLQLTKYFTQAVLFDIENVLFCRLIRGPISAKMEIHFGVVSSRSSRNREDCMERLIDVSQAREIRKNTAYPPEQQG</sequence>
<accession>A0A4C1W993</accession>
<reference evidence="1 2" key="1">
    <citation type="journal article" date="2019" name="Commun. Biol.">
        <title>The bagworm genome reveals a unique fibroin gene that provides high tensile strength.</title>
        <authorList>
            <person name="Kono N."/>
            <person name="Nakamura H."/>
            <person name="Ohtoshi R."/>
            <person name="Tomita M."/>
            <person name="Numata K."/>
            <person name="Arakawa K."/>
        </authorList>
    </citation>
    <scope>NUCLEOTIDE SEQUENCE [LARGE SCALE GENOMIC DNA]</scope>
</reference>
<name>A0A4C1W993_EUMVA</name>
<gene>
    <name evidence="1" type="ORF">EVAR_96037_1</name>
</gene>
<protein>
    <submittedName>
        <fullName evidence="1">Uncharacterized protein</fullName>
    </submittedName>
</protein>
<evidence type="ECO:0000313" key="1">
    <source>
        <dbReference type="EMBL" id="GBP47082.1"/>
    </source>
</evidence>
<organism evidence="1 2">
    <name type="scientific">Eumeta variegata</name>
    <name type="common">Bagworm moth</name>
    <name type="synonym">Eumeta japonica</name>
    <dbReference type="NCBI Taxonomy" id="151549"/>
    <lineage>
        <taxon>Eukaryota</taxon>
        <taxon>Metazoa</taxon>
        <taxon>Ecdysozoa</taxon>
        <taxon>Arthropoda</taxon>
        <taxon>Hexapoda</taxon>
        <taxon>Insecta</taxon>
        <taxon>Pterygota</taxon>
        <taxon>Neoptera</taxon>
        <taxon>Endopterygota</taxon>
        <taxon>Lepidoptera</taxon>
        <taxon>Glossata</taxon>
        <taxon>Ditrysia</taxon>
        <taxon>Tineoidea</taxon>
        <taxon>Psychidae</taxon>
        <taxon>Oiketicinae</taxon>
        <taxon>Eumeta</taxon>
    </lineage>
</organism>
<dbReference type="Proteomes" id="UP000299102">
    <property type="component" value="Unassembled WGS sequence"/>
</dbReference>
<dbReference type="AlphaFoldDB" id="A0A4C1W993"/>
<dbReference type="EMBL" id="BGZK01000495">
    <property type="protein sequence ID" value="GBP47082.1"/>
    <property type="molecule type" value="Genomic_DNA"/>
</dbReference>
<evidence type="ECO:0000313" key="2">
    <source>
        <dbReference type="Proteomes" id="UP000299102"/>
    </source>
</evidence>
<proteinExistence type="predicted"/>